<proteinExistence type="predicted"/>
<name>T4VYQ2_PARBF</name>
<reference evidence="1 2" key="1">
    <citation type="submission" date="2013-06" db="EMBL/GenBank/DDBJ databases">
        <authorList>
            <person name="Walk S."/>
            <person name="Aronoff D."/>
            <person name="Young V.Y."/>
            <person name="Marsh J."/>
            <person name="Harrison L."/>
            <person name="Daugherty S.C."/>
            <person name="Shefchek K.A."/>
            <person name="Hine E.E."/>
            <person name="Tallon L.J."/>
            <person name="Sadzewicz L.K."/>
            <person name="Rasko D.A."/>
        </authorList>
    </citation>
    <scope>NUCLEOTIDE SEQUENCE [LARGE SCALE GENOMIC DNA]</scope>
    <source>
        <strain evidence="1 2">ATCC 638</strain>
    </source>
</reference>
<evidence type="ECO:0000313" key="1">
    <source>
        <dbReference type="EMBL" id="EQK46240.1"/>
    </source>
</evidence>
<gene>
    <name evidence="1" type="ORF">C672_0111</name>
</gene>
<dbReference type="AlphaFoldDB" id="T4VYQ2"/>
<protein>
    <submittedName>
        <fullName evidence="1">Uncharacterized protein</fullName>
    </submittedName>
</protein>
<organism evidence="1 2">
    <name type="scientific">Paraclostridium bifermentans ATCC 638 = DSM 14991</name>
    <dbReference type="NCBI Taxonomy" id="1233171"/>
    <lineage>
        <taxon>Bacteria</taxon>
        <taxon>Bacillati</taxon>
        <taxon>Bacillota</taxon>
        <taxon>Clostridia</taxon>
        <taxon>Peptostreptococcales</taxon>
        <taxon>Peptostreptococcaceae</taxon>
        <taxon>Paraclostridium</taxon>
    </lineage>
</organism>
<sequence>MIKIVICEDNFSCREKLKENLEIILNKLTNQFEIIVFNCGEDLINNYPEDAYEKVNKYGSRKKN</sequence>
<accession>T4VYQ2</accession>
<dbReference type="GeneID" id="67473954"/>
<dbReference type="EMBL" id="AVNC01000004">
    <property type="protein sequence ID" value="EQK46240.1"/>
    <property type="molecule type" value="Genomic_DNA"/>
</dbReference>
<dbReference type="RefSeq" id="WP_021431519.1">
    <property type="nucleotide sequence ID" value="NZ_AVNC01000004.1"/>
</dbReference>
<dbReference type="Proteomes" id="UP000015688">
    <property type="component" value="Unassembled WGS sequence"/>
</dbReference>
<dbReference type="PATRIC" id="fig|1233171.3.peg.72"/>
<comment type="caution">
    <text evidence="1">The sequence shown here is derived from an EMBL/GenBank/DDBJ whole genome shotgun (WGS) entry which is preliminary data.</text>
</comment>
<evidence type="ECO:0000313" key="2">
    <source>
        <dbReference type="Proteomes" id="UP000015688"/>
    </source>
</evidence>